<keyword evidence="1" id="KW-0812">Transmembrane</keyword>
<reference evidence="2" key="2">
    <citation type="journal article" name="Front. Microbiol.">
        <title>Degradative Capacity of Two Strains of Rhodonia placenta: From Phenotype to Genotype.</title>
        <authorList>
            <person name="Kolle M."/>
            <person name="Horta M.A.C."/>
            <person name="Nowrousian M."/>
            <person name="Ohm R.A."/>
            <person name="Benz J.P."/>
            <person name="Pilgard A."/>
        </authorList>
    </citation>
    <scope>NUCLEOTIDE SEQUENCE</scope>
    <source>
        <strain evidence="2">FPRL280</strain>
    </source>
</reference>
<accession>A0A8H7TWX3</accession>
<evidence type="ECO:0000256" key="1">
    <source>
        <dbReference type="SAM" id="Phobius"/>
    </source>
</evidence>
<organism evidence="2 3">
    <name type="scientific">Rhodonia placenta</name>
    <dbReference type="NCBI Taxonomy" id="104341"/>
    <lineage>
        <taxon>Eukaryota</taxon>
        <taxon>Fungi</taxon>
        <taxon>Dikarya</taxon>
        <taxon>Basidiomycota</taxon>
        <taxon>Agaricomycotina</taxon>
        <taxon>Agaricomycetes</taxon>
        <taxon>Polyporales</taxon>
        <taxon>Adustoporiaceae</taxon>
        <taxon>Rhodonia</taxon>
    </lineage>
</organism>
<protein>
    <recommendedName>
        <fullName evidence="4">Transmembrane protein</fullName>
    </recommendedName>
</protein>
<gene>
    <name evidence="2" type="ORF">IEO21_10867</name>
</gene>
<dbReference type="AlphaFoldDB" id="A0A8H7TWX3"/>
<dbReference type="EMBL" id="JADOXO010001181">
    <property type="protein sequence ID" value="KAF9797499.1"/>
    <property type="molecule type" value="Genomic_DNA"/>
</dbReference>
<keyword evidence="1" id="KW-0472">Membrane</keyword>
<evidence type="ECO:0008006" key="4">
    <source>
        <dbReference type="Google" id="ProtNLM"/>
    </source>
</evidence>
<evidence type="ECO:0000313" key="3">
    <source>
        <dbReference type="Proteomes" id="UP000639403"/>
    </source>
</evidence>
<reference evidence="2" key="1">
    <citation type="submission" date="2020-11" db="EMBL/GenBank/DDBJ databases">
        <authorList>
            <person name="Koelle M."/>
            <person name="Horta M.A.C."/>
            <person name="Nowrousian M."/>
            <person name="Ohm R.A."/>
            <person name="Benz P."/>
            <person name="Pilgard A."/>
        </authorList>
    </citation>
    <scope>NUCLEOTIDE SEQUENCE</scope>
    <source>
        <strain evidence="2">FPRL280</strain>
    </source>
</reference>
<sequence length="171" mass="19625">MPHRRVRSFPIRYRTSRRALEQRVPVRSVHMFLFISAFGMTSLYRWTWYVPLVEFAPRLSLQLRHFVPRCVTSKPRPLRLLVDTVSTNPSTSPIVEETANRALAKYTLSSRVPSFYDTSKSSAELRSSPLTTYSLRVASTTCRSHLEPSPLFVAFSKGVSRVNSNRRTPCC</sequence>
<feature type="transmembrane region" description="Helical" evidence="1">
    <location>
        <begin position="24"/>
        <end position="46"/>
    </location>
</feature>
<keyword evidence="1" id="KW-1133">Transmembrane helix</keyword>
<proteinExistence type="predicted"/>
<evidence type="ECO:0000313" key="2">
    <source>
        <dbReference type="EMBL" id="KAF9797499.1"/>
    </source>
</evidence>
<dbReference type="Proteomes" id="UP000639403">
    <property type="component" value="Unassembled WGS sequence"/>
</dbReference>
<comment type="caution">
    <text evidence="2">The sequence shown here is derived from an EMBL/GenBank/DDBJ whole genome shotgun (WGS) entry which is preliminary data.</text>
</comment>
<name>A0A8H7TWX3_9APHY</name>